<evidence type="ECO:0008006" key="4">
    <source>
        <dbReference type="Google" id="ProtNLM"/>
    </source>
</evidence>
<evidence type="ECO:0000313" key="2">
    <source>
        <dbReference type="EMBL" id="NHZ32817.1"/>
    </source>
</evidence>
<reference evidence="2 3" key="1">
    <citation type="submission" date="2019-09" db="EMBL/GenBank/DDBJ databases">
        <title>Taxonomy of Antarctic Massilia spp.: description of Massilia rubra sp. nov., Massilia aquatica sp. nov., Massilia mucilaginosa sp. nov., Massilia frigida sp. nov. isolated from streams, lakes and regoliths.</title>
        <authorList>
            <person name="Holochova P."/>
            <person name="Sedlacek I."/>
            <person name="Kralova S."/>
            <person name="Maslanova I."/>
            <person name="Busse H.-J."/>
            <person name="Stankova E."/>
            <person name="Vrbovska V."/>
            <person name="Kovarovic V."/>
            <person name="Bartak M."/>
            <person name="Svec P."/>
            <person name="Pantucek R."/>
        </authorList>
    </citation>
    <scope>NUCLEOTIDE SEQUENCE [LARGE SCALE GENOMIC DNA]</scope>
    <source>
        <strain evidence="2 3">CCM 8692</strain>
    </source>
</reference>
<organism evidence="2 3">
    <name type="scientific">Massilia rubra</name>
    <dbReference type="NCBI Taxonomy" id="2607910"/>
    <lineage>
        <taxon>Bacteria</taxon>
        <taxon>Pseudomonadati</taxon>
        <taxon>Pseudomonadota</taxon>
        <taxon>Betaproteobacteria</taxon>
        <taxon>Burkholderiales</taxon>
        <taxon>Oxalobacteraceae</taxon>
        <taxon>Telluria group</taxon>
        <taxon>Massilia</taxon>
    </lineage>
</organism>
<feature type="transmembrane region" description="Helical" evidence="1">
    <location>
        <begin position="52"/>
        <end position="73"/>
    </location>
</feature>
<feature type="transmembrane region" description="Helical" evidence="1">
    <location>
        <begin position="6"/>
        <end position="26"/>
    </location>
</feature>
<sequence length="124" mass="12761">MTISSGHIAAATLFVLGILHILFGVAKFRQALGAAWGEGLVNRFGATDERRLAFWFIAFGPPLVLCGHLAWRAAGAADAASLGLVGIYGFATGAVGIVAFPRSPLWGLVAVSAALIAIGEGWIA</sequence>
<proteinExistence type="predicted"/>
<evidence type="ECO:0000313" key="3">
    <source>
        <dbReference type="Proteomes" id="UP000785613"/>
    </source>
</evidence>
<feature type="transmembrane region" description="Helical" evidence="1">
    <location>
        <begin position="105"/>
        <end position="123"/>
    </location>
</feature>
<name>A0ABX0LF09_9BURK</name>
<dbReference type="Pfam" id="PF20064">
    <property type="entry name" value="DUF6463"/>
    <property type="match status" value="1"/>
</dbReference>
<keyword evidence="1" id="KW-0472">Membrane</keyword>
<dbReference type="InterPro" id="IPR045590">
    <property type="entry name" value="DUF6463"/>
</dbReference>
<dbReference type="RefSeq" id="WP_167221913.1">
    <property type="nucleotide sequence ID" value="NZ_VUYU01000002.1"/>
</dbReference>
<comment type="caution">
    <text evidence="2">The sequence shown here is derived from an EMBL/GenBank/DDBJ whole genome shotgun (WGS) entry which is preliminary data.</text>
</comment>
<evidence type="ECO:0000256" key="1">
    <source>
        <dbReference type="SAM" id="Phobius"/>
    </source>
</evidence>
<keyword evidence="1" id="KW-0812">Transmembrane</keyword>
<dbReference type="Proteomes" id="UP000785613">
    <property type="component" value="Unassembled WGS sequence"/>
</dbReference>
<keyword evidence="3" id="KW-1185">Reference proteome</keyword>
<gene>
    <name evidence="2" type="ORF">F0185_04335</name>
</gene>
<protein>
    <recommendedName>
        <fullName evidence="4">DUF423 domain-containing protein</fullName>
    </recommendedName>
</protein>
<accession>A0ABX0LF09</accession>
<keyword evidence="1" id="KW-1133">Transmembrane helix</keyword>
<dbReference type="EMBL" id="VUYU01000002">
    <property type="protein sequence ID" value="NHZ32817.1"/>
    <property type="molecule type" value="Genomic_DNA"/>
</dbReference>
<feature type="transmembrane region" description="Helical" evidence="1">
    <location>
        <begin position="79"/>
        <end position="100"/>
    </location>
</feature>